<organism evidence="2">
    <name type="scientific">Candidatus Kentrum sp. TC</name>
    <dbReference type="NCBI Taxonomy" id="2126339"/>
    <lineage>
        <taxon>Bacteria</taxon>
        <taxon>Pseudomonadati</taxon>
        <taxon>Pseudomonadota</taxon>
        <taxon>Gammaproteobacteria</taxon>
        <taxon>Candidatus Kentrum</taxon>
    </lineage>
</organism>
<dbReference type="SUPFAM" id="SSF52777">
    <property type="entry name" value="CoA-dependent acyltransferases"/>
    <property type="match status" value="1"/>
</dbReference>
<name>A0A450ZJ55_9GAMM</name>
<protein>
    <submittedName>
        <fullName evidence="2">HxxPF-repeated domain-containing protein</fullName>
    </submittedName>
</protein>
<dbReference type="Gene3D" id="3.30.559.30">
    <property type="entry name" value="Nonribosomal peptide synthetase, condensation domain"/>
    <property type="match status" value="1"/>
</dbReference>
<evidence type="ECO:0000259" key="1">
    <source>
        <dbReference type="Pfam" id="PF00668"/>
    </source>
</evidence>
<dbReference type="AlphaFoldDB" id="A0A450ZJ55"/>
<dbReference type="SUPFAM" id="SSF56801">
    <property type="entry name" value="Acetyl-CoA synthetase-like"/>
    <property type="match status" value="1"/>
</dbReference>
<dbReference type="EMBL" id="CAADFW010000003">
    <property type="protein sequence ID" value="VFK53826.1"/>
    <property type="molecule type" value="Genomic_DNA"/>
</dbReference>
<sequence length="169" mass="19858">MLVLQNNEPVAFELPGLAVSTLEQDYPVAKFDLTLSIEERNDQLHCIWEYASELFTADTIRRMGEHFEVLLRGIVENPERSVSQLPLLTEAERNRILVEWNETKTPYPQDKCVHELFEERVIDTPDAVAVIFEEEKLWIHRGENTRALRILQTRIENRIVYVRYAIPPR</sequence>
<feature type="domain" description="Condensation" evidence="1">
    <location>
        <begin position="4"/>
        <end position="96"/>
    </location>
</feature>
<accession>A0A450ZJ55</accession>
<dbReference type="Pfam" id="PF00668">
    <property type="entry name" value="Condensation"/>
    <property type="match status" value="1"/>
</dbReference>
<proteinExistence type="predicted"/>
<evidence type="ECO:0000313" key="2">
    <source>
        <dbReference type="EMBL" id="VFK53826.1"/>
    </source>
</evidence>
<dbReference type="PANTHER" id="PTHR45398">
    <property type="match status" value="1"/>
</dbReference>
<dbReference type="InterPro" id="IPR001242">
    <property type="entry name" value="Condensation_dom"/>
</dbReference>
<reference evidence="2" key="1">
    <citation type="submission" date="2019-02" db="EMBL/GenBank/DDBJ databases">
        <authorList>
            <person name="Gruber-Vodicka R. H."/>
            <person name="Seah K. B. B."/>
        </authorList>
    </citation>
    <scope>NUCLEOTIDE SEQUENCE</scope>
    <source>
        <strain evidence="2">BECK_BZ126</strain>
    </source>
</reference>
<dbReference type="GO" id="GO:0003824">
    <property type="term" value="F:catalytic activity"/>
    <property type="evidence" value="ECO:0007669"/>
    <property type="project" value="InterPro"/>
</dbReference>
<gene>
    <name evidence="2" type="ORF">BECKTC1821F_GA0114240_100395</name>
</gene>
<dbReference type="PANTHER" id="PTHR45398:SF1">
    <property type="entry name" value="ENZYME, PUTATIVE (JCVI)-RELATED"/>
    <property type="match status" value="1"/>
</dbReference>